<evidence type="ECO:0000313" key="2">
    <source>
        <dbReference type="Proteomes" id="UP000294299"/>
    </source>
</evidence>
<protein>
    <submittedName>
        <fullName evidence="1">Uncharacterized protein</fullName>
    </submittedName>
</protein>
<organism evidence="1 2">
    <name type="scientific">Candidatus Nitrosocosmicus franklandianus</name>
    <dbReference type="NCBI Taxonomy" id="1798806"/>
    <lineage>
        <taxon>Archaea</taxon>
        <taxon>Nitrososphaerota</taxon>
        <taxon>Nitrososphaeria</taxon>
        <taxon>Nitrososphaerales</taxon>
        <taxon>Nitrososphaeraceae</taxon>
        <taxon>Candidatus Nitrosocosmicus</taxon>
    </lineage>
</organism>
<dbReference type="AlphaFoldDB" id="A0A484I7C9"/>
<accession>A0A484I7C9</accession>
<keyword evidence="2" id="KW-1185">Reference proteome</keyword>
<proteinExistence type="predicted"/>
<name>A0A484I7C9_9ARCH</name>
<dbReference type="EMBL" id="LR216287">
    <property type="protein sequence ID" value="VFJ12650.1"/>
    <property type="molecule type" value="Genomic_DNA"/>
</dbReference>
<gene>
    <name evidence="1" type="ORF">NFRAN_0329</name>
</gene>
<dbReference type="Proteomes" id="UP000294299">
    <property type="component" value="Chromosome NFRAN"/>
</dbReference>
<sequence length="64" mass="7667">MLIYVGMMSNIMKCKCGLRDIIKPKHKESVEQFMHRTKCPRCGTVGIWKQLSQDEYMWEKARHH</sequence>
<evidence type="ECO:0000313" key="1">
    <source>
        <dbReference type="EMBL" id="VFJ12650.1"/>
    </source>
</evidence>
<reference evidence="1 2" key="1">
    <citation type="submission" date="2019-02" db="EMBL/GenBank/DDBJ databases">
        <authorList>
            <person name="Lehtovirta-Morley E L."/>
        </authorList>
    </citation>
    <scope>NUCLEOTIDE SEQUENCE [LARGE SCALE GENOMIC DNA]</scope>
    <source>
        <strain evidence="1">NFRAN1</strain>
    </source>
</reference>
<dbReference type="KEGG" id="nfn:NFRAN_0329"/>